<evidence type="ECO:0000256" key="4">
    <source>
        <dbReference type="ARBA" id="ARBA00023136"/>
    </source>
</evidence>
<evidence type="ECO:0000259" key="6">
    <source>
        <dbReference type="PROSITE" id="PS50922"/>
    </source>
</evidence>
<evidence type="ECO:0000256" key="3">
    <source>
        <dbReference type="ARBA" id="ARBA00022989"/>
    </source>
</evidence>
<dbReference type="EMBL" id="MN738865">
    <property type="protein sequence ID" value="QHT28855.1"/>
    <property type="molecule type" value="Genomic_DNA"/>
</dbReference>
<dbReference type="InterPro" id="IPR006634">
    <property type="entry name" value="TLC-dom"/>
</dbReference>
<feature type="transmembrane region" description="Helical" evidence="5">
    <location>
        <begin position="6"/>
        <end position="24"/>
    </location>
</feature>
<dbReference type="AlphaFoldDB" id="A0A6C0ENC9"/>
<comment type="subcellular location">
    <subcellularLocation>
        <location evidence="1">Membrane</location>
        <topology evidence="1">Multi-pass membrane protein</topology>
    </subcellularLocation>
</comment>
<evidence type="ECO:0000313" key="7">
    <source>
        <dbReference type="EMBL" id="QHT28855.1"/>
    </source>
</evidence>
<dbReference type="PROSITE" id="PS50922">
    <property type="entry name" value="TLC"/>
    <property type="match status" value="1"/>
</dbReference>
<feature type="transmembrane region" description="Helical" evidence="5">
    <location>
        <begin position="134"/>
        <end position="150"/>
    </location>
</feature>
<keyword evidence="4 5" id="KW-0472">Membrane</keyword>
<keyword evidence="2 5" id="KW-0812">Transmembrane</keyword>
<evidence type="ECO:0000256" key="1">
    <source>
        <dbReference type="ARBA" id="ARBA00004141"/>
    </source>
</evidence>
<feature type="domain" description="TLC" evidence="6">
    <location>
        <begin position="1"/>
        <end position="198"/>
    </location>
</feature>
<proteinExistence type="predicted"/>
<feature type="transmembrane region" description="Helical" evidence="5">
    <location>
        <begin position="31"/>
        <end position="48"/>
    </location>
</feature>
<dbReference type="GO" id="GO:0016020">
    <property type="term" value="C:membrane"/>
    <property type="evidence" value="ECO:0007669"/>
    <property type="project" value="UniProtKB-SubCell"/>
</dbReference>
<evidence type="ECO:0000256" key="2">
    <source>
        <dbReference type="ARBA" id="ARBA00022692"/>
    </source>
</evidence>
<feature type="transmembrane region" description="Helical" evidence="5">
    <location>
        <begin position="170"/>
        <end position="187"/>
    </location>
</feature>
<protein>
    <recommendedName>
        <fullName evidence="6">TLC domain-containing protein</fullName>
    </recommendedName>
</protein>
<organism evidence="7">
    <name type="scientific">viral metagenome</name>
    <dbReference type="NCBI Taxonomy" id="1070528"/>
    <lineage>
        <taxon>unclassified sequences</taxon>
        <taxon>metagenomes</taxon>
        <taxon>organismal metagenomes</taxon>
    </lineage>
</organism>
<dbReference type="Pfam" id="PF03798">
    <property type="entry name" value="TRAM_LAG1_CLN8"/>
    <property type="match status" value="1"/>
</dbReference>
<feature type="transmembrane region" description="Helical" evidence="5">
    <location>
        <begin position="105"/>
        <end position="127"/>
    </location>
</feature>
<sequence>MFLNLLLFSLFWNGLYLFCAPFINHIKINKNNISFIHCLICSLLAYNNCTTPNYIYLYYFSSSYFIWDMGYILYNKQLSNSLYIYHHLVSLWALYELIQGNNSKLINYVFLLSETSNIFNFIVYHLIKIKSRKSIINLFSVIQLLWFFYFRLIHISSLVYDNFFLVEDRLFAYTLVTIHILSGVWVYKQFTTLKANLLN</sequence>
<evidence type="ECO:0000256" key="5">
    <source>
        <dbReference type="SAM" id="Phobius"/>
    </source>
</evidence>
<reference evidence="7" key="1">
    <citation type="journal article" date="2020" name="Nature">
        <title>Giant virus diversity and host interactions through global metagenomics.</title>
        <authorList>
            <person name="Schulz F."/>
            <person name="Roux S."/>
            <person name="Paez-Espino D."/>
            <person name="Jungbluth S."/>
            <person name="Walsh D.A."/>
            <person name="Denef V.J."/>
            <person name="McMahon K.D."/>
            <person name="Konstantinidis K.T."/>
            <person name="Eloe-Fadrosh E.A."/>
            <person name="Kyrpides N.C."/>
            <person name="Woyke T."/>
        </authorList>
    </citation>
    <scope>NUCLEOTIDE SEQUENCE</scope>
    <source>
        <strain evidence="7">GVMAG-M-3300001351-8</strain>
    </source>
</reference>
<name>A0A6C0ENC9_9ZZZZ</name>
<keyword evidence="3 5" id="KW-1133">Transmembrane helix</keyword>
<accession>A0A6C0ENC9</accession>